<proteinExistence type="inferred from homology"/>
<keyword evidence="4" id="KW-0720">Serine protease</keyword>
<dbReference type="Pfam" id="PF00082">
    <property type="entry name" value="Peptidase_S8"/>
    <property type="match status" value="1"/>
</dbReference>
<dbReference type="PANTHER" id="PTHR43806:SF67">
    <property type="entry name" value="EGF-LIKE DOMAIN-CONTAINING PROTEIN"/>
    <property type="match status" value="1"/>
</dbReference>
<dbReference type="InterPro" id="IPR036852">
    <property type="entry name" value="Peptidase_S8/S53_dom_sf"/>
</dbReference>
<dbReference type="EMBL" id="SNRY01000130">
    <property type="protein sequence ID" value="KAA6346445.1"/>
    <property type="molecule type" value="Genomic_DNA"/>
</dbReference>
<protein>
    <submittedName>
        <fullName evidence="6">Subtilisin DY</fullName>
        <ecNumber evidence="6">3.4.21.62</ecNumber>
    </submittedName>
</protein>
<dbReference type="InterPro" id="IPR015500">
    <property type="entry name" value="Peptidase_S8_subtilisin-rel"/>
</dbReference>
<dbReference type="Gene3D" id="3.40.50.200">
    <property type="entry name" value="Peptidase S8/S53 domain"/>
    <property type="match status" value="1"/>
</dbReference>
<keyword evidence="2" id="KW-0645">Protease</keyword>
<evidence type="ECO:0000256" key="3">
    <source>
        <dbReference type="ARBA" id="ARBA00022801"/>
    </source>
</evidence>
<evidence type="ECO:0000256" key="2">
    <source>
        <dbReference type="ARBA" id="ARBA00022670"/>
    </source>
</evidence>
<dbReference type="InterPro" id="IPR023828">
    <property type="entry name" value="Peptidase_S8_Ser-AS"/>
</dbReference>
<accession>A0A5J4SMN2</accession>
<gene>
    <name evidence="6" type="ORF">EZS27_006025</name>
</gene>
<dbReference type="PRINTS" id="PR00723">
    <property type="entry name" value="SUBTILISIN"/>
</dbReference>
<dbReference type="InterPro" id="IPR050131">
    <property type="entry name" value="Peptidase_S8_subtilisin-like"/>
</dbReference>
<dbReference type="InterPro" id="IPR017317">
    <property type="entry name" value="Pept_S8_subtilisin_bacteroid-2"/>
</dbReference>
<feature type="domain" description="Peptidase S8/S53" evidence="5">
    <location>
        <begin position="171"/>
        <end position="440"/>
    </location>
</feature>
<comment type="caution">
    <text evidence="6">The sequence shown here is derived from an EMBL/GenBank/DDBJ whole genome shotgun (WGS) entry which is preliminary data.</text>
</comment>
<evidence type="ECO:0000259" key="5">
    <source>
        <dbReference type="Pfam" id="PF00082"/>
    </source>
</evidence>
<dbReference type="AlphaFoldDB" id="A0A5J4SMN2"/>
<evidence type="ECO:0000313" key="6">
    <source>
        <dbReference type="EMBL" id="KAA6346445.1"/>
    </source>
</evidence>
<dbReference type="PROSITE" id="PS00138">
    <property type="entry name" value="SUBTILASE_SER"/>
    <property type="match status" value="1"/>
</dbReference>
<dbReference type="PROSITE" id="PS51892">
    <property type="entry name" value="SUBTILASE"/>
    <property type="match status" value="1"/>
</dbReference>
<evidence type="ECO:0000256" key="4">
    <source>
        <dbReference type="ARBA" id="ARBA00022825"/>
    </source>
</evidence>
<dbReference type="SUPFAM" id="SSF52743">
    <property type="entry name" value="Subtilisin-like"/>
    <property type="match status" value="1"/>
</dbReference>
<organism evidence="6">
    <name type="scientific">termite gut metagenome</name>
    <dbReference type="NCBI Taxonomy" id="433724"/>
    <lineage>
        <taxon>unclassified sequences</taxon>
        <taxon>metagenomes</taxon>
        <taxon>organismal metagenomes</taxon>
    </lineage>
</organism>
<keyword evidence="3 6" id="KW-0378">Hydrolase</keyword>
<dbReference type="CDD" id="cd07493">
    <property type="entry name" value="Peptidases_S8_9"/>
    <property type="match status" value="1"/>
</dbReference>
<dbReference type="PANTHER" id="PTHR43806">
    <property type="entry name" value="PEPTIDASE S8"/>
    <property type="match status" value="1"/>
</dbReference>
<name>A0A5J4SMN2_9ZZZZ</name>
<comment type="similarity">
    <text evidence="1">Belongs to the peptidase S8 family.</text>
</comment>
<dbReference type="PIRSF" id="PIRSF037903">
    <property type="entry name" value="Subtilisin_rel_GFO_2223"/>
    <property type="match status" value="1"/>
</dbReference>
<dbReference type="InterPro" id="IPR000209">
    <property type="entry name" value="Peptidase_S8/S53_dom"/>
</dbReference>
<dbReference type="EC" id="3.4.21.62" evidence="6"/>
<dbReference type="GO" id="GO:0004252">
    <property type="term" value="F:serine-type endopeptidase activity"/>
    <property type="evidence" value="ECO:0007669"/>
    <property type="project" value="UniProtKB-EC"/>
</dbReference>
<evidence type="ECO:0000256" key="1">
    <source>
        <dbReference type="ARBA" id="ARBA00011073"/>
    </source>
</evidence>
<reference evidence="6" key="1">
    <citation type="submission" date="2019-03" db="EMBL/GenBank/DDBJ databases">
        <title>Single cell metagenomics reveals metabolic interactions within the superorganism composed of flagellate Streblomastix strix and complex community of Bacteroidetes bacteria on its surface.</title>
        <authorList>
            <person name="Treitli S.C."/>
            <person name="Kolisko M."/>
            <person name="Husnik F."/>
            <person name="Keeling P."/>
            <person name="Hampl V."/>
        </authorList>
    </citation>
    <scope>NUCLEOTIDE SEQUENCE</scope>
    <source>
        <strain evidence="6">STM</strain>
    </source>
</reference>
<dbReference type="GO" id="GO:0006508">
    <property type="term" value="P:proteolysis"/>
    <property type="evidence" value="ECO:0007669"/>
    <property type="project" value="UniProtKB-KW"/>
</dbReference>
<sequence length="458" mass="50576">MKIFLILIFAFISIAAPAQREDTLKYRIRLRDKKVSAYSLSRPHEFLSEKSINRRIRQHIAIDSTDLPVCRKYIDAIERIGVKTVAIGKWDNFITISCNDTILVGRIAGLPFVQNMEKVWTVRKITAQKALDYRNTLIHKKPDKGENWYGNASDQIRLCQGDKLHAAGFKGKGMTIAVIDEGFHHANVIKQLENVCVLGTKDFVNPPNNIYAEGDHGTRVFSCMAMNQPYIMVGTAPEASYWLLRSEDSHSENLIEQDYWAEAVEFADSVGVDMINTSLGYYAFDDSSKNYTHNHLDGHYALISRQASKVADKGMIMVCSAGNAGSSLWKKITPPGDADNILTVGAVDNNAVLANFSSTGNTTDGRIKPDVAALGVDVGIVHANGDIGKMNGTSFSSPVICGIVACLWQACPQLTAKEVIALIHQSGDRSDHPDNTYGYGIPDIWKAYELGKFNSFHP</sequence>